<dbReference type="OrthoDB" id="30145at2759"/>
<proteinExistence type="predicted"/>
<reference evidence="2" key="1">
    <citation type="submission" date="2007-12" db="EMBL/GenBank/DDBJ databases">
        <title>Annotation of Entamoeba dispar SAW760.</title>
        <authorList>
            <person name="Lorenzi H."/>
            <person name="Inman J."/>
            <person name="Schobel S."/>
            <person name="Amedeo P."/>
            <person name="Caler E."/>
        </authorList>
    </citation>
    <scope>NUCLEOTIDE SEQUENCE [LARGE SCALE GENOMIC DNA]</scope>
    <source>
        <strain evidence="2">ATCC PRA-260 / SAW760</strain>
    </source>
</reference>
<dbReference type="GeneID" id="5878816"/>
<accession>B0E6A8</accession>
<sequence>MIKVGQERPKEKKKVHEEYIFAQWGLIVKYAILKGGKFEILRPKRKHYIDRRNQLDIIFAEVDGQCYKAEDIFQRASSYVKQLCEKGELKKRDKARTERKIVHDTLMNKLTKWCCTRSETDDIKIKYRKGKSSYKKKEKESNLVIYELEVDGLTYERSFIRYNFGNWMQRTLKYLFDKNKDKSITISSNNLPQEFLQDFITPCYEQNTTVDDVVEPLIQLPSDDEKNQNFVCPQHFSPLQQLVTSPFIQPNIRELQETIQYLSPQTGCQYCPPQNSFMVFEINGTFWYFTTGNYKGNGLSNECVK</sequence>
<evidence type="ECO:0000313" key="1">
    <source>
        <dbReference type="EMBL" id="EDR29938.1"/>
    </source>
</evidence>
<dbReference type="EMBL" id="DS547869">
    <property type="protein sequence ID" value="EDR29938.1"/>
    <property type="molecule type" value="Genomic_DNA"/>
</dbReference>
<protein>
    <submittedName>
        <fullName evidence="1">Uncharacterized protein</fullName>
    </submittedName>
</protein>
<dbReference type="AlphaFoldDB" id="B0E6A8"/>
<organism evidence="2">
    <name type="scientific">Entamoeba dispar (strain ATCC PRA-260 / SAW760)</name>
    <dbReference type="NCBI Taxonomy" id="370354"/>
    <lineage>
        <taxon>Eukaryota</taxon>
        <taxon>Amoebozoa</taxon>
        <taxon>Evosea</taxon>
        <taxon>Archamoebae</taxon>
        <taxon>Mastigamoebida</taxon>
        <taxon>Entamoebidae</taxon>
        <taxon>Entamoeba</taxon>
    </lineage>
</organism>
<keyword evidence="2" id="KW-1185">Reference proteome</keyword>
<dbReference type="RefSeq" id="XP_001733928.1">
    <property type="nucleotide sequence ID" value="XM_001733876.1"/>
</dbReference>
<dbReference type="Proteomes" id="UP000008076">
    <property type="component" value="Unassembled WGS sequence"/>
</dbReference>
<evidence type="ECO:0000313" key="2">
    <source>
        <dbReference type="Proteomes" id="UP000008076"/>
    </source>
</evidence>
<name>B0E6A8_ENTDS</name>
<dbReference type="KEGG" id="edi:EDI_238680"/>
<dbReference type="VEuPathDB" id="AmoebaDB:EDI_238680"/>
<dbReference type="eggNOG" id="ENOG502RCAJ">
    <property type="taxonomic scope" value="Eukaryota"/>
</dbReference>
<dbReference type="OMA" id="VHEEYIF"/>
<gene>
    <name evidence="1" type="ORF">EDI_238680</name>
</gene>